<evidence type="ECO:0000313" key="2">
    <source>
        <dbReference type="EMBL" id="ORE01077.1"/>
    </source>
</evidence>
<dbReference type="Proteomes" id="UP000242414">
    <property type="component" value="Unassembled WGS sequence"/>
</dbReference>
<name>A0A1X0QMU8_RHIZD</name>
<feature type="region of interest" description="Disordered" evidence="1">
    <location>
        <begin position="213"/>
        <end position="244"/>
    </location>
</feature>
<gene>
    <name evidence="2" type="ORF">BCV72DRAFT_339667</name>
</gene>
<proteinExistence type="predicted"/>
<organism evidence="2">
    <name type="scientific">Rhizopus microsporus var. microsporus</name>
    <dbReference type="NCBI Taxonomy" id="86635"/>
    <lineage>
        <taxon>Eukaryota</taxon>
        <taxon>Fungi</taxon>
        <taxon>Fungi incertae sedis</taxon>
        <taxon>Mucoromycota</taxon>
        <taxon>Mucoromycotina</taxon>
        <taxon>Mucoromycetes</taxon>
        <taxon>Mucorales</taxon>
        <taxon>Mucorineae</taxon>
        <taxon>Rhizopodaceae</taxon>
        <taxon>Rhizopus</taxon>
    </lineage>
</organism>
<reference evidence="2" key="1">
    <citation type="journal article" date="2016" name="Proc. Natl. Acad. Sci. U.S.A.">
        <title>Lipid metabolic changes in an early divergent fungus govern the establishment of a mutualistic symbiosis with endobacteria.</title>
        <authorList>
            <person name="Lastovetsky O.A."/>
            <person name="Gaspar M.L."/>
            <person name="Mondo S.J."/>
            <person name="LaButti K.M."/>
            <person name="Sandor L."/>
            <person name="Grigoriev I.V."/>
            <person name="Henry S.A."/>
            <person name="Pawlowska T.E."/>
        </authorList>
    </citation>
    <scope>NUCLEOTIDE SEQUENCE [LARGE SCALE GENOMIC DNA]</scope>
    <source>
        <strain evidence="2">ATCC 52814</strain>
    </source>
</reference>
<accession>A0A1X0QMU8</accession>
<protein>
    <submittedName>
        <fullName evidence="2">Uncharacterized protein</fullName>
    </submittedName>
</protein>
<sequence length="479" mass="53835">MTTIVPSVVWKTFISGGVFFVKHLKKNQQILGNNYHSLLLHLPNYSATVLVHVEPAIYEAAMSTHKVTDLNACAVVSVSGNTRSISLCSSLPKPFATPRQQIMVSENGRFVVTAVFNQPPDAYQPFMHVGFGNPGVLATRESSVSGVLTTNLATGETSIVYTTANEPSIPRSLSLMSFISETDSPLQSQEIIYVESSFERDSQSFINVEDVEHKEPSDNNEEALSIVNSTPPPTTKSTKRQRSLEASISSTVSAIRNAFQEAGCSLQLRNDTILLRKAENEESVLGEISEIVEPAPPIATTTDVPSINEEELATLRSVRNGKLLKLKETIEIGTPNFIEDDIEHMQQPLPPLPNSNEAIMEQPAHFYLQQFQIAERMESMARVRKFRLAYQFYRGYQLLRHQQMEQNQELLTMEAYCNNLGGLILEVVEKYHYILRLGQKLAFIVDHYRDQRLLALEELHKINISTAQIRDLRRLFPTE</sequence>
<dbReference type="EMBL" id="KV922188">
    <property type="protein sequence ID" value="ORE01077.1"/>
    <property type="molecule type" value="Genomic_DNA"/>
</dbReference>
<dbReference type="VEuPathDB" id="FungiDB:BCV72DRAFT_339667"/>
<dbReference type="AlphaFoldDB" id="A0A1X0QMU8"/>
<evidence type="ECO:0000256" key="1">
    <source>
        <dbReference type="SAM" id="MobiDB-lite"/>
    </source>
</evidence>